<evidence type="ECO:0000256" key="1">
    <source>
        <dbReference type="ARBA" id="ARBA00005047"/>
    </source>
</evidence>
<dbReference type="NCBIfam" id="NF002111">
    <property type="entry name" value="PRK00951.2-1"/>
    <property type="match status" value="1"/>
</dbReference>
<proteinExistence type="inferred from homology"/>
<dbReference type="PANTHER" id="PTHR23133">
    <property type="entry name" value="IMIDAZOLEGLYCEROL-PHOSPHATE DEHYDRATASE HIS7"/>
    <property type="match status" value="1"/>
</dbReference>
<dbReference type="EC" id="4.2.1.19" evidence="5"/>
<dbReference type="CDD" id="cd07914">
    <property type="entry name" value="IGPD"/>
    <property type="match status" value="1"/>
</dbReference>
<dbReference type="InterPro" id="IPR000807">
    <property type="entry name" value="ImidazoleglycerolP_deHydtase"/>
</dbReference>
<dbReference type="PANTHER" id="PTHR23133:SF2">
    <property type="entry name" value="IMIDAZOLEGLYCEROL-PHOSPHATE DEHYDRATASE"/>
    <property type="match status" value="1"/>
</dbReference>
<gene>
    <name evidence="5" type="primary">hisB</name>
    <name evidence="6" type="ORF">J2S15_000297</name>
</gene>
<sequence length="194" mass="21503">MTRVAQTSRDTKETQIQAMINIDGSGVADINTGVGFFDHMLTLLAFHSNMDITLHAKGDLHVCDHHLVEDCGILLGMLVKESLGDKRGIQRYGSMRMVMDEVLCTVDLDISGRPYLVYNAELKRDMIKDFSCEMTKEFLYAFAIQSGITLHVNVLYGDNDHHKIEAIFKGLGRALKEAVKVTGTAIPSSKGVIQ</sequence>
<evidence type="ECO:0000256" key="2">
    <source>
        <dbReference type="ARBA" id="ARBA00022605"/>
    </source>
</evidence>
<dbReference type="EMBL" id="JAUSUR010000001">
    <property type="protein sequence ID" value="MDQ0359566.1"/>
    <property type="molecule type" value="Genomic_DNA"/>
</dbReference>
<dbReference type="Pfam" id="PF00475">
    <property type="entry name" value="IGPD"/>
    <property type="match status" value="1"/>
</dbReference>
<keyword evidence="5" id="KW-0963">Cytoplasm</keyword>
<name>A0ABU0DY52_9FIRM</name>
<protein>
    <recommendedName>
        <fullName evidence="5">Imidazoleglycerol-phosphate dehydratase</fullName>
        <shortName evidence="5">IGPD</shortName>
        <ecNumber evidence="5">4.2.1.19</ecNumber>
    </recommendedName>
</protein>
<dbReference type="RefSeq" id="WP_307404781.1">
    <property type="nucleotide sequence ID" value="NZ_JAUSUR010000001.1"/>
</dbReference>
<comment type="pathway">
    <text evidence="1 5">Amino-acid biosynthesis; L-histidine biosynthesis; L-histidine from 5-phospho-alpha-D-ribose 1-diphosphate: step 6/9.</text>
</comment>
<evidence type="ECO:0000256" key="4">
    <source>
        <dbReference type="ARBA" id="ARBA00023239"/>
    </source>
</evidence>
<reference evidence="6 7" key="1">
    <citation type="submission" date="2023-07" db="EMBL/GenBank/DDBJ databases">
        <title>Genomic Encyclopedia of Type Strains, Phase IV (KMG-IV): sequencing the most valuable type-strain genomes for metagenomic binning, comparative biology and taxonomic classification.</title>
        <authorList>
            <person name="Goeker M."/>
        </authorList>
    </citation>
    <scope>NUCLEOTIDE SEQUENCE [LARGE SCALE GENOMIC DNA]</scope>
    <source>
        <strain evidence="6 7">DSM 16784</strain>
    </source>
</reference>
<accession>A0ABU0DY52</accession>
<keyword evidence="3 5" id="KW-0368">Histidine biosynthesis</keyword>
<evidence type="ECO:0000256" key="3">
    <source>
        <dbReference type="ARBA" id="ARBA00023102"/>
    </source>
</evidence>
<keyword evidence="2 5" id="KW-0028">Amino-acid biosynthesis</keyword>
<evidence type="ECO:0000313" key="7">
    <source>
        <dbReference type="Proteomes" id="UP001230220"/>
    </source>
</evidence>
<dbReference type="Proteomes" id="UP001230220">
    <property type="component" value="Unassembled WGS sequence"/>
</dbReference>
<dbReference type="SUPFAM" id="SSF54211">
    <property type="entry name" value="Ribosomal protein S5 domain 2-like"/>
    <property type="match status" value="2"/>
</dbReference>
<comment type="caution">
    <text evidence="6">The sequence shown here is derived from an EMBL/GenBank/DDBJ whole genome shotgun (WGS) entry which is preliminary data.</text>
</comment>
<comment type="subcellular location">
    <subcellularLocation>
        <location evidence="5">Cytoplasm</location>
    </subcellularLocation>
</comment>
<comment type="similarity">
    <text evidence="5">Belongs to the imidazoleglycerol-phosphate dehydratase family.</text>
</comment>
<evidence type="ECO:0000256" key="5">
    <source>
        <dbReference type="HAMAP-Rule" id="MF_00076"/>
    </source>
</evidence>
<keyword evidence="4 5" id="KW-0456">Lyase</keyword>
<dbReference type="HAMAP" id="MF_00076">
    <property type="entry name" value="HisB"/>
    <property type="match status" value="1"/>
</dbReference>
<comment type="catalytic activity">
    <reaction evidence="5">
        <text>D-erythro-1-(imidazol-4-yl)glycerol 3-phosphate = 3-(imidazol-4-yl)-2-oxopropyl phosphate + H2O</text>
        <dbReference type="Rhea" id="RHEA:11040"/>
        <dbReference type="ChEBI" id="CHEBI:15377"/>
        <dbReference type="ChEBI" id="CHEBI:57766"/>
        <dbReference type="ChEBI" id="CHEBI:58278"/>
        <dbReference type="EC" id="4.2.1.19"/>
    </reaction>
</comment>
<organism evidence="6 7">
    <name type="scientific">Breznakia pachnodae</name>
    <dbReference type="NCBI Taxonomy" id="265178"/>
    <lineage>
        <taxon>Bacteria</taxon>
        <taxon>Bacillati</taxon>
        <taxon>Bacillota</taxon>
        <taxon>Erysipelotrichia</taxon>
        <taxon>Erysipelotrichales</taxon>
        <taxon>Erysipelotrichaceae</taxon>
        <taxon>Breznakia</taxon>
    </lineage>
</organism>
<dbReference type="NCBIfam" id="NF002114">
    <property type="entry name" value="PRK00951.2-4"/>
    <property type="match status" value="1"/>
</dbReference>
<dbReference type="InterPro" id="IPR020565">
    <property type="entry name" value="ImidazoleglycerP_deHydtase_CS"/>
</dbReference>
<evidence type="ECO:0000313" key="6">
    <source>
        <dbReference type="EMBL" id="MDQ0359566.1"/>
    </source>
</evidence>
<dbReference type="InterPro" id="IPR038494">
    <property type="entry name" value="IGPD_sf"/>
</dbReference>
<dbReference type="GO" id="GO:0004424">
    <property type="term" value="F:imidazoleglycerol-phosphate dehydratase activity"/>
    <property type="evidence" value="ECO:0007669"/>
    <property type="project" value="UniProtKB-EC"/>
</dbReference>
<keyword evidence="7" id="KW-1185">Reference proteome</keyword>
<dbReference type="PROSITE" id="PS00955">
    <property type="entry name" value="IGP_DEHYDRATASE_2"/>
    <property type="match status" value="1"/>
</dbReference>
<dbReference type="InterPro" id="IPR020568">
    <property type="entry name" value="Ribosomal_Su5_D2-typ_SF"/>
</dbReference>
<dbReference type="Gene3D" id="3.30.230.40">
    <property type="entry name" value="Imidazole glycerol phosphate dehydratase, domain 1"/>
    <property type="match status" value="2"/>
</dbReference>